<dbReference type="SUPFAM" id="SSF63724">
    <property type="entry name" value="Cytolysin/lectin"/>
    <property type="match status" value="1"/>
</dbReference>
<dbReference type="GO" id="GO:0140359">
    <property type="term" value="F:ABC-type transporter activity"/>
    <property type="evidence" value="ECO:0007669"/>
    <property type="project" value="InterPro"/>
</dbReference>
<evidence type="ECO:0000256" key="8">
    <source>
        <dbReference type="ARBA" id="ARBA00022989"/>
    </source>
</evidence>
<evidence type="ECO:0000313" key="14">
    <source>
        <dbReference type="Proteomes" id="UP000573603"/>
    </source>
</evidence>
<dbReference type="SUPFAM" id="SSF52540">
    <property type="entry name" value="P-loop containing nucleoside triphosphate hydrolases"/>
    <property type="match status" value="2"/>
</dbReference>
<dbReference type="Gene3D" id="3.40.50.300">
    <property type="entry name" value="P-loop containing nucleotide triphosphate hydrolases"/>
    <property type="match status" value="2"/>
</dbReference>
<feature type="transmembrane region" description="Helical" evidence="11">
    <location>
        <begin position="947"/>
        <end position="976"/>
    </location>
</feature>
<dbReference type="Pfam" id="PF12698">
    <property type="entry name" value="ABC2_membrane_3"/>
    <property type="match status" value="2"/>
</dbReference>
<evidence type="ECO:0000256" key="3">
    <source>
        <dbReference type="ARBA" id="ARBA00022448"/>
    </source>
</evidence>
<dbReference type="PANTHER" id="PTHR19229">
    <property type="entry name" value="ATP-BINDING CASSETTE TRANSPORTER SUBFAMILY A ABCA"/>
    <property type="match status" value="1"/>
</dbReference>
<protein>
    <recommendedName>
        <fullName evidence="12">ABC transporter domain-containing protein</fullName>
    </recommendedName>
</protein>
<evidence type="ECO:0000313" key="13">
    <source>
        <dbReference type="EMBL" id="KAF5253595.1"/>
    </source>
</evidence>
<dbReference type="GO" id="GO:0016887">
    <property type="term" value="F:ATP hydrolysis activity"/>
    <property type="evidence" value="ECO:0007669"/>
    <property type="project" value="InterPro"/>
</dbReference>
<evidence type="ECO:0000256" key="10">
    <source>
        <dbReference type="SAM" id="MobiDB-lite"/>
    </source>
</evidence>
<evidence type="ECO:0000256" key="1">
    <source>
        <dbReference type="ARBA" id="ARBA00004141"/>
    </source>
</evidence>
<keyword evidence="3" id="KW-0813">Transport</keyword>
<keyword evidence="14" id="KW-1185">Reference proteome</keyword>
<dbReference type="PROSITE" id="PS50893">
    <property type="entry name" value="ABC_TRANSPORTER_2"/>
    <property type="match status" value="2"/>
</dbReference>
<feature type="transmembrane region" description="Helical" evidence="11">
    <location>
        <begin position="906"/>
        <end position="926"/>
    </location>
</feature>
<evidence type="ECO:0000256" key="6">
    <source>
        <dbReference type="ARBA" id="ARBA00022741"/>
    </source>
</evidence>
<feature type="transmembrane region" description="Helical" evidence="11">
    <location>
        <begin position="350"/>
        <end position="370"/>
    </location>
</feature>
<evidence type="ECO:0000256" key="2">
    <source>
        <dbReference type="ARBA" id="ARBA00008869"/>
    </source>
</evidence>
<dbReference type="Pfam" id="PF07367">
    <property type="entry name" value="FB_lectin"/>
    <property type="match status" value="1"/>
</dbReference>
<feature type="transmembrane region" description="Helical" evidence="11">
    <location>
        <begin position="1050"/>
        <end position="1076"/>
    </location>
</feature>
<dbReference type="InterPro" id="IPR015926">
    <property type="entry name" value="Cytolysin/lectin"/>
</dbReference>
<evidence type="ECO:0000259" key="12">
    <source>
        <dbReference type="PROSITE" id="PS50893"/>
    </source>
</evidence>
<dbReference type="Proteomes" id="UP000573603">
    <property type="component" value="Unassembled WGS sequence"/>
</dbReference>
<feature type="transmembrane region" description="Helical" evidence="11">
    <location>
        <begin position="982"/>
        <end position="1002"/>
    </location>
</feature>
<proteinExistence type="inferred from homology"/>
<keyword evidence="8 11" id="KW-1133">Transmembrane helix</keyword>
<dbReference type="EMBL" id="JABEVY010000033">
    <property type="protein sequence ID" value="KAF5253595.1"/>
    <property type="molecule type" value="Genomic_DNA"/>
</dbReference>
<dbReference type="GO" id="GO:0005319">
    <property type="term" value="F:lipid transporter activity"/>
    <property type="evidence" value="ECO:0007669"/>
    <property type="project" value="TreeGrafter"/>
</dbReference>
<feature type="transmembrane region" description="Helical" evidence="11">
    <location>
        <begin position="403"/>
        <end position="422"/>
    </location>
</feature>
<evidence type="ECO:0000256" key="4">
    <source>
        <dbReference type="ARBA" id="ARBA00022692"/>
    </source>
</evidence>
<keyword evidence="7" id="KW-0067">ATP-binding</keyword>
<feature type="transmembrane region" description="Helical" evidence="11">
    <location>
        <begin position="324"/>
        <end position="343"/>
    </location>
</feature>
<reference evidence="13 14" key="1">
    <citation type="journal article" date="2020" name="BMC Genomics">
        <title>Correction to: Identification and distribution of gene clusters required for synthesis of sphingolipid metabolism inhibitors in diverse species of the filamentous fungus Fusarium.</title>
        <authorList>
            <person name="Kim H.S."/>
            <person name="Lohmar J.M."/>
            <person name="Busman M."/>
            <person name="Brown D.W."/>
            <person name="Naumann T.A."/>
            <person name="Divon H.H."/>
            <person name="Lysoe E."/>
            <person name="Uhlig S."/>
            <person name="Proctor R.H."/>
        </authorList>
    </citation>
    <scope>NUCLEOTIDE SEQUENCE [LARGE SCALE GENOMIC DNA]</scope>
    <source>
        <strain evidence="13 14">NRRL 25214</strain>
    </source>
</reference>
<comment type="caution">
    <text evidence="13">The sequence shown here is derived from an EMBL/GenBank/DDBJ whole genome shotgun (WGS) entry which is preliminary data.</text>
</comment>
<comment type="similarity">
    <text evidence="2">Belongs to the ABC transporter superfamily. ABCA family.</text>
</comment>
<evidence type="ECO:0000256" key="11">
    <source>
        <dbReference type="SAM" id="Phobius"/>
    </source>
</evidence>
<gene>
    <name evidence="13" type="ORF">FANTH_1522</name>
</gene>
<dbReference type="InterPro" id="IPR003593">
    <property type="entry name" value="AAA+_ATPase"/>
</dbReference>
<dbReference type="GO" id="GO:0005524">
    <property type="term" value="F:ATP binding"/>
    <property type="evidence" value="ECO:0007669"/>
    <property type="project" value="UniProtKB-KW"/>
</dbReference>
<dbReference type="Gene3D" id="2.60.270.20">
    <property type="entry name" value="Cytolysin/lectin"/>
    <property type="match status" value="1"/>
</dbReference>
<dbReference type="FunFam" id="3.40.50.300:FF:000335">
    <property type="entry name" value="ATP binding cassette subfamily A member 5"/>
    <property type="match status" value="1"/>
</dbReference>
<feature type="transmembrane region" description="Helical" evidence="11">
    <location>
        <begin position="1097"/>
        <end position="1115"/>
    </location>
</feature>
<evidence type="ECO:0000256" key="9">
    <source>
        <dbReference type="ARBA" id="ARBA00023136"/>
    </source>
</evidence>
<dbReference type="InterPro" id="IPR009960">
    <property type="entry name" value="Fruit_body_lectin_fun"/>
</dbReference>
<dbReference type="PROSITE" id="PS00211">
    <property type="entry name" value="ABC_TRANSPORTER_1"/>
    <property type="match status" value="2"/>
</dbReference>
<dbReference type="InterPro" id="IPR017871">
    <property type="entry name" value="ABC_transporter-like_CS"/>
</dbReference>
<feature type="transmembrane region" description="Helical" evidence="11">
    <location>
        <begin position="790"/>
        <end position="811"/>
    </location>
</feature>
<comment type="subcellular location">
    <subcellularLocation>
        <location evidence="1">Membrane</location>
        <topology evidence="1">Multi-pass membrane protein</topology>
    </subcellularLocation>
</comment>
<feature type="domain" description="ABC transporter" evidence="12">
    <location>
        <begin position="447"/>
        <end position="677"/>
    </location>
</feature>
<dbReference type="InterPro" id="IPR026082">
    <property type="entry name" value="ABCA"/>
</dbReference>
<keyword evidence="5" id="KW-0677">Repeat</keyword>
<feature type="transmembrane region" description="Helical" evidence="11">
    <location>
        <begin position="1014"/>
        <end position="1038"/>
    </location>
</feature>
<keyword evidence="9 11" id="KW-0472">Membrane</keyword>
<feature type="region of interest" description="Disordered" evidence="10">
    <location>
        <begin position="1701"/>
        <end position="1749"/>
    </location>
</feature>
<feature type="transmembrane region" description="Helical" evidence="11">
    <location>
        <begin position="31"/>
        <end position="49"/>
    </location>
</feature>
<evidence type="ECO:0000256" key="7">
    <source>
        <dbReference type="ARBA" id="ARBA00022840"/>
    </source>
</evidence>
<feature type="domain" description="ABC transporter" evidence="12">
    <location>
        <begin position="1162"/>
        <end position="1387"/>
    </location>
</feature>
<dbReference type="CDD" id="cd03263">
    <property type="entry name" value="ABC_subfamily_A"/>
    <property type="match status" value="2"/>
</dbReference>
<accession>A0A8H5EAX9</accession>
<keyword evidence="4 11" id="KW-0812">Transmembrane</keyword>
<feature type="transmembrane region" description="Helical" evidence="11">
    <location>
        <begin position="264"/>
        <end position="289"/>
    </location>
</feature>
<dbReference type="PANTHER" id="PTHR19229:SF36">
    <property type="entry name" value="ATP-BINDING CASSETTE SUB-FAMILY A MEMBER 2"/>
    <property type="match status" value="1"/>
</dbReference>
<evidence type="ECO:0000256" key="5">
    <source>
        <dbReference type="ARBA" id="ARBA00022737"/>
    </source>
</evidence>
<dbReference type="Pfam" id="PF00005">
    <property type="entry name" value="ABC_tran"/>
    <property type="match status" value="2"/>
</dbReference>
<sequence>MFSSTRLWFRQLHALIRKIFLITLVKHWLSTLLRALLIPVLILVLVLQIQNFTGDGSRYGVGEPSPIPSLAETLPPGTKLVFVQGSNAGSDVGGVITKIKDGLKGSVEVADSEADLRKRCPTSLSGVTNCYAAVIFNDSPLSKAGNKTWSYTIRVSSARASTKFDIATPSKNHYASLQLAVENAITNSTTTPNSYMFTRITQDEAVEIKRRNFAATMVGGFGIVCFLSMISSVFHIIGMISTEREAGMAQLIDVMTGGAASARVLSYLIAFNIIYLPSWIIFGALYAALLVPTSNAAIVILWQILSGLSLTSMSVFAATINIRYTAISMVIVLMLLATLCEILDSKPENVPALIVLILSAIFPSSSYIFFLNQLCRNEAQGLAINISKPAPHQPRIYDVTVSMLWGLLLLTIVIYPLLAILIEKCSHGVSNKGRKFGSATTESSIALEITDLTKTYKPSLWRRCCRRARPTIAVNSLSFSMQRKQVLCLLGINGSGKTTTLGLIAGTQKLTSGSININAPRSNLGICPQRNIHWPELSVFEHGRLWAMMKGGATDPHSLDTLVESCDLSLKKHSPVGTLSGGQMRKVQMLCMLAGGSSLCLMDEVTTGMDPVSRRAMWNIILAERQKRSLILTTHFLDECEVLADQVVVVSHGHVKCQGSTAALKNLHGGGYRVHLPGVQNPPNTPYATTVHQGQTVFKTPDSASAAQLLTSLQAAGYSDTSLSGPTMEDVFLEVADECDEDDVGISDRSPFLEGTETPDSQLSSGTKASFLKQLSALLLKRLLVLKRGFWWYILALAIPLIFTPIFSAMANDPTPFQPTPCVSTDSSVLDEPWPISLRPNGYYDLAGSDNISMLIGPNSLNKTLFRSLSKYPIGKEYDMKAYQDQFKFQDDYDTFLKQSDPGPGMFLAILLTVLHVLYPAFFALYPAYERLRKIRTLQYSNSIQPLSLWTSHIIVDMVFVLIISCLSTLFISLLILKWYGVWHLFPVMLLYGFAMMLWCYIISLFARSELSSFGISFCVSLLMFGISVAGLMIASVNQNPGNRSSSMDTAVFILGLTFPVANLFRAMVVGLNVWAAGCRGDAVISYPGNIHAYGGPILLLCIQVTYLFALLLLLDGRTWTLRSLWAEHIVPLYQRKRIDGKDAHIEMAPMTKPRGMSGNLVDVDQIYKSFGGNVAVDGVSLTMAKGELLALLGPNGAGKTTTINMMRGEVRPDYGNIYIKGVDMQKDTRAGRHSIGYCPQFDALDQITVRQQLAFYARVKGIADVQRNVNLVMSKVGLRPHADKLTSRLSGGNKRKLSLAIALLGNPPILILDEPSSAMDPIAKRDMWAMLSGISSSRSVLLTTHSMEEADMLATRVAILSKRILAAGTIQELRNRHSNSYEVHLVLESAPTSDQAEMHKVEAWIRKAFPGANFRGLSLGGQFRFSIPASSTADEAFAASQNRKGQVIEVIETLEQYKRTMGVAHYTVSIGTLEMIFLKIIEEMPYTIKVRVYQTNQNAYFHVVEQACWNYTDGCEWSEQNGVLSLYMGDSGTSGMLRFKNEQGKEAFSVALGVHMYKPWVDIVTGLADNITGVQSLPEYYGEPTDKTKRRGLNTEQTVLNIDRRNISAKFRAKEGESLDLDIIIASVASTPLAESTTAILFVPSTTDTTVAVETSTTAETSDTEAETAAALLTTTAAASVDTTTTEEGTTTAVETTTAAVETTTTGPETTTTTEAVTTTGETTTAEAQTITTADAETTTAEATTTTAADPGCAQTLLLANPTPIFDAQNGRYDDSYNMVNPPFPIGVFGAASRNVFVSTNGFLSLDSGASDYANYQLPAQLLPSTSIMPYWDDFLITEGTCNTGVFYDVYETARGNTFTIEYNVGSLRPSFIGTGEHFSVSFYEDYPGLVRFEYYQTTIHGSSATVGLQSGDLFSQFSFNQDNSIPDQYFIEIETNAEGSTTRTGSL</sequence>
<name>A0A8H5EAX9_9HYPO</name>
<organism evidence="13 14">
    <name type="scientific">Fusarium anthophilum</name>
    <dbReference type="NCBI Taxonomy" id="48485"/>
    <lineage>
        <taxon>Eukaryota</taxon>
        <taxon>Fungi</taxon>
        <taxon>Dikarya</taxon>
        <taxon>Ascomycota</taxon>
        <taxon>Pezizomycotina</taxon>
        <taxon>Sordariomycetes</taxon>
        <taxon>Hypocreomycetidae</taxon>
        <taxon>Hypocreales</taxon>
        <taxon>Nectriaceae</taxon>
        <taxon>Fusarium</taxon>
        <taxon>Fusarium fujikuroi species complex</taxon>
    </lineage>
</organism>
<dbReference type="InterPro" id="IPR003439">
    <property type="entry name" value="ABC_transporter-like_ATP-bd"/>
</dbReference>
<dbReference type="InterPro" id="IPR027417">
    <property type="entry name" value="P-loop_NTPase"/>
</dbReference>
<dbReference type="SMART" id="SM00382">
    <property type="entry name" value="AAA"/>
    <property type="match status" value="2"/>
</dbReference>
<dbReference type="InterPro" id="IPR013525">
    <property type="entry name" value="ABC2_TM"/>
</dbReference>
<feature type="transmembrane region" description="Helical" evidence="11">
    <location>
        <begin position="218"/>
        <end position="240"/>
    </location>
</feature>
<dbReference type="GO" id="GO:0016020">
    <property type="term" value="C:membrane"/>
    <property type="evidence" value="ECO:0007669"/>
    <property type="project" value="UniProtKB-SubCell"/>
</dbReference>
<keyword evidence="6" id="KW-0547">Nucleotide-binding</keyword>